<protein>
    <submittedName>
        <fullName evidence="1">Uncharacterized protein</fullName>
    </submittedName>
</protein>
<name>A0A1Q9EQ89_SYMMI</name>
<comment type="caution">
    <text evidence="1">The sequence shown here is derived from an EMBL/GenBank/DDBJ whole genome shotgun (WGS) entry which is preliminary data.</text>
</comment>
<proteinExistence type="predicted"/>
<keyword evidence="2" id="KW-1185">Reference proteome</keyword>
<dbReference type="AlphaFoldDB" id="A0A1Q9EQ89"/>
<dbReference type="OrthoDB" id="414540at2759"/>
<organism evidence="1 2">
    <name type="scientific">Symbiodinium microadriaticum</name>
    <name type="common">Dinoflagellate</name>
    <name type="synonym">Zooxanthella microadriatica</name>
    <dbReference type="NCBI Taxonomy" id="2951"/>
    <lineage>
        <taxon>Eukaryota</taxon>
        <taxon>Sar</taxon>
        <taxon>Alveolata</taxon>
        <taxon>Dinophyceae</taxon>
        <taxon>Suessiales</taxon>
        <taxon>Symbiodiniaceae</taxon>
        <taxon>Symbiodinium</taxon>
    </lineage>
</organism>
<dbReference type="Proteomes" id="UP000186817">
    <property type="component" value="Unassembled WGS sequence"/>
</dbReference>
<sequence>MQLGRQLWRAVPSGVDGLAAAVRKTPWRLSRDHREALQDRLKLSKEKLLESLTTHLGGSCPVAVGLMRSGDVLLGPALDLAQHRLSATQVLVANALLCGDAFEAIGCRERPRGGSVDLLRQLENFPEVKWFGGEEAPGSFEGLFAQRCAADARLVDVIGAGHG</sequence>
<gene>
    <name evidence="1" type="ORF">AK812_SmicGene6814</name>
</gene>
<evidence type="ECO:0000313" key="2">
    <source>
        <dbReference type="Proteomes" id="UP000186817"/>
    </source>
</evidence>
<reference evidence="1 2" key="1">
    <citation type="submission" date="2016-02" db="EMBL/GenBank/DDBJ databases">
        <title>Genome analysis of coral dinoflagellate symbionts highlights evolutionary adaptations to a symbiotic lifestyle.</title>
        <authorList>
            <person name="Aranda M."/>
            <person name="Li Y."/>
            <person name="Liew Y.J."/>
            <person name="Baumgarten S."/>
            <person name="Simakov O."/>
            <person name="Wilson M."/>
            <person name="Piel J."/>
            <person name="Ashoor H."/>
            <person name="Bougouffa S."/>
            <person name="Bajic V.B."/>
            <person name="Ryu T."/>
            <person name="Ravasi T."/>
            <person name="Bayer T."/>
            <person name="Micklem G."/>
            <person name="Kim H."/>
            <person name="Bhak J."/>
            <person name="Lajeunesse T.C."/>
            <person name="Voolstra C.R."/>
        </authorList>
    </citation>
    <scope>NUCLEOTIDE SEQUENCE [LARGE SCALE GENOMIC DNA]</scope>
    <source>
        <strain evidence="1 2">CCMP2467</strain>
    </source>
</reference>
<evidence type="ECO:0000313" key="1">
    <source>
        <dbReference type="EMBL" id="OLQ09603.1"/>
    </source>
</evidence>
<dbReference type="EMBL" id="LSRX01000094">
    <property type="protein sequence ID" value="OLQ09603.1"/>
    <property type="molecule type" value="Genomic_DNA"/>
</dbReference>
<accession>A0A1Q9EQ89</accession>